<evidence type="ECO:0000313" key="4">
    <source>
        <dbReference type="Proteomes" id="UP000315889"/>
    </source>
</evidence>
<reference evidence="3 4" key="1">
    <citation type="submission" date="2019-02" db="EMBL/GenBank/DDBJ databases">
        <title>Prokaryotic population dynamics and viral predation in marine succession experiment using metagenomics: the confinement effect.</title>
        <authorList>
            <person name="Haro-Moreno J.M."/>
            <person name="Rodriguez-Valera F."/>
            <person name="Lopez-Perez M."/>
        </authorList>
    </citation>
    <scope>NUCLEOTIDE SEQUENCE [LARGE SCALE GENOMIC DNA]</scope>
    <source>
        <strain evidence="3">MED-G170</strain>
    </source>
</reference>
<evidence type="ECO:0000256" key="1">
    <source>
        <dbReference type="ARBA" id="ARBA00009617"/>
    </source>
</evidence>
<evidence type="ECO:0000256" key="2">
    <source>
        <dbReference type="SAM" id="Phobius"/>
    </source>
</evidence>
<feature type="transmembrane region" description="Helical" evidence="2">
    <location>
        <begin position="21"/>
        <end position="40"/>
    </location>
</feature>
<dbReference type="Pfam" id="PF13347">
    <property type="entry name" value="MFS_2"/>
    <property type="match status" value="1"/>
</dbReference>
<dbReference type="GO" id="GO:0015293">
    <property type="term" value="F:symporter activity"/>
    <property type="evidence" value="ECO:0007669"/>
    <property type="project" value="InterPro"/>
</dbReference>
<feature type="transmembrane region" description="Helical" evidence="2">
    <location>
        <begin position="94"/>
        <end position="111"/>
    </location>
</feature>
<feature type="transmembrane region" description="Helical" evidence="2">
    <location>
        <begin position="368"/>
        <end position="391"/>
    </location>
</feature>
<feature type="transmembrane region" description="Helical" evidence="2">
    <location>
        <begin position="211"/>
        <end position="233"/>
    </location>
</feature>
<dbReference type="PANTHER" id="PTHR11328">
    <property type="entry name" value="MAJOR FACILITATOR SUPERFAMILY DOMAIN-CONTAINING PROTEIN"/>
    <property type="match status" value="1"/>
</dbReference>
<feature type="transmembrane region" description="Helical" evidence="2">
    <location>
        <begin position="127"/>
        <end position="147"/>
    </location>
</feature>
<evidence type="ECO:0000313" key="3">
    <source>
        <dbReference type="EMBL" id="RZO23074.1"/>
    </source>
</evidence>
<dbReference type="AlphaFoldDB" id="A0A520MPC8"/>
<feature type="transmembrane region" description="Helical" evidence="2">
    <location>
        <begin position="52"/>
        <end position="73"/>
    </location>
</feature>
<keyword evidence="2" id="KW-1133">Transmembrane helix</keyword>
<sequence length="510" mass="55883">MTPIKTQDTGLRTKIDEKLSRWSVAAFGIGAAGEAVYLGLFNTFITIFYNQVIGLSNTLIGIAIFVALLVDAITDPLIGIISDKWKSKHGRRHPFLFAAPIPLALAIYAIFNPPEAILNEVDNFTNYVLFAWLASCTIFSRVFLTLYSIPHLALGGEMSKNQNQRSRLFSANSAFSYVTGALFGFLAWGVFFDGDHIRAVDGVVVPGHLNAASYAPLILLACSLVLVAIWTTAAGTYKHVPSLSEPPKQQPLSFKGFFKEILLTLKCRNYVVLLAGYFFFMIASGIYDTLGVFMNTYFWELVPGQIRWFGLVSAPCALFGALISPVLMRKFDRKPVVIFSLICMAITAQLVVDLRLLDLMPDNHSATLLPLLLCNAGVFAFVIGLGAVAMMSMIGDVVDENELETGLRQEGLFYSARAFFAKASFSFGHLVGGVGLDKFVRFPSLAVPGAVDADVLFRMGILAGPIMGIASFVAVFFYGKYHLTHSMHIKIIAGIEEHKRNQQQPKAKAT</sequence>
<dbReference type="Proteomes" id="UP000315889">
    <property type="component" value="Unassembled WGS sequence"/>
</dbReference>
<dbReference type="InterPro" id="IPR039672">
    <property type="entry name" value="MFS_2"/>
</dbReference>
<feature type="transmembrane region" description="Helical" evidence="2">
    <location>
        <begin position="168"/>
        <end position="191"/>
    </location>
</feature>
<dbReference type="PANTHER" id="PTHR11328:SF24">
    <property type="entry name" value="MAJOR FACILITATOR SUPERFAMILY (MFS) PROFILE DOMAIN-CONTAINING PROTEIN"/>
    <property type="match status" value="1"/>
</dbReference>
<dbReference type="InterPro" id="IPR036259">
    <property type="entry name" value="MFS_trans_sf"/>
</dbReference>
<feature type="transmembrane region" description="Helical" evidence="2">
    <location>
        <begin position="456"/>
        <end position="478"/>
    </location>
</feature>
<dbReference type="SUPFAM" id="SSF103473">
    <property type="entry name" value="MFS general substrate transporter"/>
    <property type="match status" value="1"/>
</dbReference>
<feature type="transmembrane region" description="Helical" evidence="2">
    <location>
        <begin position="306"/>
        <end position="324"/>
    </location>
</feature>
<feature type="transmembrane region" description="Helical" evidence="2">
    <location>
        <begin position="336"/>
        <end position="356"/>
    </location>
</feature>
<protein>
    <submittedName>
        <fullName evidence="3">MFS transporter</fullName>
    </submittedName>
</protein>
<dbReference type="Gene3D" id="1.20.1250.20">
    <property type="entry name" value="MFS general substrate transporter like domains"/>
    <property type="match status" value="2"/>
</dbReference>
<proteinExistence type="inferred from homology"/>
<dbReference type="GO" id="GO:0008643">
    <property type="term" value="P:carbohydrate transport"/>
    <property type="evidence" value="ECO:0007669"/>
    <property type="project" value="InterPro"/>
</dbReference>
<feature type="transmembrane region" description="Helical" evidence="2">
    <location>
        <begin position="270"/>
        <end position="294"/>
    </location>
</feature>
<accession>A0A520MPC8</accession>
<keyword evidence="2" id="KW-0472">Membrane</keyword>
<keyword evidence="2" id="KW-0812">Transmembrane</keyword>
<organism evidence="3 4">
    <name type="scientific">SAR92 clade bacterium</name>
    <dbReference type="NCBI Taxonomy" id="2315479"/>
    <lineage>
        <taxon>Bacteria</taxon>
        <taxon>Pseudomonadati</taxon>
        <taxon>Pseudomonadota</taxon>
        <taxon>Gammaproteobacteria</taxon>
        <taxon>Cellvibrionales</taxon>
        <taxon>Porticoccaceae</taxon>
        <taxon>SAR92 clade</taxon>
    </lineage>
</organism>
<comment type="similarity">
    <text evidence="1">Belongs to the sodium:galactoside symporter (TC 2.A.2) family.</text>
</comment>
<feature type="transmembrane region" description="Helical" evidence="2">
    <location>
        <begin position="412"/>
        <end position="436"/>
    </location>
</feature>
<gene>
    <name evidence="3" type="ORF">EVB03_01570</name>
</gene>
<dbReference type="EMBL" id="SHBP01000001">
    <property type="protein sequence ID" value="RZO23074.1"/>
    <property type="molecule type" value="Genomic_DNA"/>
</dbReference>
<dbReference type="GO" id="GO:0005886">
    <property type="term" value="C:plasma membrane"/>
    <property type="evidence" value="ECO:0007669"/>
    <property type="project" value="TreeGrafter"/>
</dbReference>
<name>A0A520MPC8_9GAMM</name>
<comment type="caution">
    <text evidence="3">The sequence shown here is derived from an EMBL/GenBank/DDBJ whole genome shotgun (WGS) entry which is preliminary data.</text>
</comment>